<evidence type="ECO:0000256" key="1">
    <source>
        <dbReference type="ARBA" id="ARBA00005254"/>
    </source>
</evidence>
<comment type="similarity">
    <text evidence="1">Belongs to the enoyl-CoA hydratase/isomerase family.</text>
</comment>
<dbReference type="AlphaFoldDB" id="A0A5Q2MPK7"/>
<accession>A0A5Q2MPK7</accession>
<dbReference type="SUPFAM" id="SSF52096">
    <property type="entry name" value="ClpP/crotonase"/>
    <property type="match status" value="1"/>
</dbReference>
<dbReference type="EMBL" id="CP045737">
    <property type="protein sequence ID" value="QGG43232.1"/>
    <property type="molecule type" value="Genomic_DNA"/>
</dbReference>
<dbReference type="Proteomes" id="UP000392064">
    <property type="component" value="Chromosome"/>
</dbReference>
<dbReference type="InterPro" id="IPR029045">
    <property type="entry name" value="ClpP/crotonase-like_dom_sf"/>
</dbReference>
<protein>
    <submittedName>
        <fullName evidence="2">Enoyl-CoA hydratase/isomerase family protein</fullName>
    </submittedName>
</protein>
<dbReference type="InterPro" id="IPR001753">
    <property type="entry name" value="Enoyl-CoA_hydra/iso"/>
</dbReference>
<name>A0A5Q2MPK7_9ACTN</name>
<keyword evidence="2" id="KW-0413">Isomerase</keyword>
<dbReference type="Pfam" id="PF00378">
    <property type="entry name" value="ECH_1"/>
    <property type="match status" value="1"/>
</dbReference>
<keyword evidence="3" id="KW-1185">Reference proteome</keyword>
<dbReference type="PANTHER" id="PTHR43802:SF1">
    <property type="entry name" value="IP11341P-RELATED"/>
    <property type="match status" value="1"/>
</dbReference>
<dbReference type="GO" id="GO:0016853">
    <property type="term" value="F:isomerase activity"/>
    <property type="evidence" value="ECO:0007669"/>
    <property type="project" value="UniProtKB-KW"/>
</dbReference>
<dbReference type="PANTHER" id="PTHR43802">
    <property type="entry name" value="ENOYL-COA HYDRATASE"/>
    <property type="match status" value="1"/>
</dbReference>
<organism evidence="2 3">
    <name type="scientific">Aeromicrobium yanjiei</name>
    <dbReference type="NCBI Taxonomy" id="2662028"/>
    <lineage>
        <taxon>Bacteria</taxon>
        <taxon>Bacillati</taxon>
        <taxon>Actinomycetota</taxon>
        <taxon>Actinomycetes</taxon>
        <taxon>Propionibacteriales</taxon>
        <taxon>Nocardioidaceae</taxon>
        <taxon>Aeromicrobium</taxon>
    </lineage>
</organism>
<gene>
    <name evidence="2" type="ORF">GEV26_09210</name>
</gene>
<evidence type="ECO:0000313" key="3">
    <source>
        <dbReference type="Proteomes" id="UP000392064"/>
    </source>
</evidence>
<sequence>MTLSDLADGAGRLQLDTDGAPVDLFRLVDLDATPQHDAAEAAALEAMSGPTPILVGVTSRSPSSVPTRLLEAMTCTVTSSGDAGCAPQRPVVEVDDVDDALADLESAISASPIAALTLGGLLQLTSRLPVSDGLVAESLAYSTLLAGREFAAWRSGTARRPVPDVADPVLVSRTDDILHVTLNQPERRNAFGRATRDGLIEAFTLAELDHTIRRIELSGRGPSFCSGGDLDEFGTADDVSSAHLLRVGQSAGRAIHRSASRVRVVVHGACIGAGVEVPAFAGRVEARKDAYFQLPELRMGLVPGAGGTVSITRRIGRWRTAFLALSGRPVATDVALRWGLVDGHA</sequence>
<evidence type="ECO:0000313" key="2">
    <source>
        <dbReference type="EMBL" id="QGG43232.1"/>
    </source>
</evidence>
<dbReference type="Gene3D" id="3.90.226.10">
    <property type="entry name" value="2-enoyl-CoA Hydratase, Chain A, domain 1"/>
    <property type="match status" value="1"/>
</dbReference>
<proteinExistence type="inferred from homology"/>
<reference evidence="2 3" key="1">
    <citation type="submission" date="2019-11" db="EMBL/GenBank/DDBJ databases">
        <authorList>
            <person name="Li J."/>
        </authorList>
    </citation>
    <scope>NUCLEOTIDE SEQUENCE [LARGE SCALE GENOMIC DNA]</scope>
    <source>
        <strain evidence="2 3">MF47</strain>
    </source>
</reference>
<dbReference type="CDD" id="cd06558">
    <property type="entry name" value="crotonase-like"/>
    <property type="match status" value="1"/>
</dbReference>
<dbReference type="KEGG" id="aef:GEV26_09210"/>